<evidence type="ECO:0000313" key="2">
    <source>
        <dbReference type="EMBL" id="RGS44322.1"/>
    </source>
</evidence>
<dbReference type="PROSITE" id="PS50883">
    <property type="entry name" value="EAL"/>
    <property type="match status" value="1"/>
</dbReference>
<sequence>MCGKQHGRLFHVLSAYSKFRDRTHSRYGALLRWKHKEFGVVPPGIFIPWLEMEPCFFELGNWIIEQALTDGMEVRKIRPDFVVNVNISATQLENHGFRQAVVDILKKTKFPPEYLCIELTERCKNMDIAFLKNELEYFRKLGIKIAIDDFGTGNATLNLLTELPIDELKVDMSFVRGIQESKPNQVLVQAVVSCAHELGYKSCIEGVEDKTLFDYLHRYGSTYYQGYHFSRPVCLEDFKKLL</sequence>
<dbReference type="CDD" id="cd01948">
    <property type="entry name" value="EAL"/>
    <property type="match status" value="1"/>
</dbReference>
<accession>A0A412IW28</accession>
<dbReference type="InterPro" id="IPR050706">
    <property type="entry name" value="Cyclic-di-GMP_PDE-like"/>
</dbReference>
<evidence type="ECO:0000259" key="1">
    <source>
        <dbReference type="PROSITE" id="PS50883"/>
    </source>
</evidence>
<dbReference type="PANTHER" id="PTHR33121:SF70">
    <property type="entry name" value="SIGNALING PROTEIN YKOW"/>
    <property type="match status" value="1"/>
</dbReference>
<dbReference type="Pfam" id="PF00563">
    <property type="entry name" value="EAL"/>
    <property type="match status" value="1"/>
</dbReference>
<organism evidence="2 3">
    <name type="scientific">Coprococcus eutactus</name>
    <dbReference type="NCBI Taxonomy" id="33043"/>
    <lineage>
        <taxon>Bacteria</taxon>
        <taxon>Bacillati</taxon>
        <taxon>Bacillota</taxon>
        <taxon>Clostridia</taxon>
        <taxon>Lachnospirales</taxon>
        <taxon>Lachnospiraceae</taxon>
        <taxon>Coprococcus</taxon>
    </lineage>
</organism>
<protein>
    <submittedName>
        <fullName evidence="2">EAL domain-containing protein</fullName>
    </submittedName>
</protein>
<dbReference type="PANTHER" id="PTHR33121">
    <property type="entry name" value="CYCLIC DI-GMP PHOSPHODIESTERASE PDEF"/>
    <property type="match status" value="1"/>
</dbReference>
<dbReference type="InterPro" id="IPR035919">
    <property type="entry name" value="EAL_sf"/>
</dbReference>
<feature type="domain" description="EAL" evidence="1">
    <location>
        <begin position="1"/>
        <end position="242"/>
    </location>
</feature>
<reference evidence="2 3" key="1">
    <citation type="submission" date="2018-08" db="EMBL/GenBank/DDBJ databases">
        <title>A genome reference for cultivated species of the human gut microbiota.</title>
        <authorList>
            <person name="Zou Y."/>
            <person name="Xue W."/>
            <person name="Luo G."/>
        </authorList>
    </citation>
    <scope>NUCLEOTIDE SEQUENCE [LARGE SCALE GENOMIC DNA]</scope>
    <source>
        <strain evidence="2 3">AF22-21</strain>
    </source>
</reference>
<name>A0A412IW28_9FIRM</name>
<comment type="caution">
    <text evidence="2">The sequence shown here is derived from an EMBL/GenBank/DDBJ whole genome shotgun (WGS) entry which is preliminary data.</text>
</comment>
<dbReference type="EMBL" id="QRVK01000001">
    <property type="protein sequence ID" value="RGS44322.1"/>
    <property type="molecule type" value="Genomic_DNA"/>
</dbReference>
<dbReference type="SUPFAM" id="SSF141868">
    <property type="entry name" value="EAL domain-like"/>
    <property type="match status" value="1"/>
</dbReference>
<dbReference type="Gene3D" id="3.20.20.450">
    <property type="entry name" value="EAL domain"/>
    <property type="match status" value="1"/>
</dbReference>
<dbReference type="SMART" id="SM00052">
    <property type="entry name" value="EAL"/>
    <property type="match status" value="1"/>
</dbReference>
<proteinExistence type="predicted"/>
<evidence type="ECO:0000313" key="3">
    <source>
        <dbReference type="Proteomes" id="UP000283295"/>
    </source>
</evidence>
<dbReference type="Proteomes" id="UP000283295">
    <property type="component" value="Unassembled WGS sequence"/>
</dbReference>
<dbReference type="InterPro" id="IPR001633">
    <property type="entry name" value="EAL_dom"/>
</dbReference>
<dbReference type="GO" id="GO:0071111">
    <property type="term" value="F:cyclic-guanylate-specific phosphodiesterase activity"/>
    <property type="evidence" value="ECO:0007669"/>
    <property type="project" value="InterPro"/>
</dbReference>
<gene>
    <name evidence="2" type="ORF">DWX94_00555</name>
</gene>
<dbReference type="OrthoDB" id="9805474at2"/>
<dbReference type="AlphaFoldDB" id="A0A412IW28"/>